<feature type="region of interest" description="Disordered" evidence="5">
    <location>
        <begin position="233"/>
        <end position="263"/>
    </location>
</feature>
<proteinExistence type="predicted"/>
<evidence type="ECO:0000256" key="2">
    <source>
        <dbReference type="ARBA" id="ARBA00022692"/>
    </source>
</evidence>
<reference evidence="8" key="1">
    <citation type="journal article" date="2023" name="Mol. Phylogenet. Evol.">
        <title>Genome-scale phylogeny and comparative genomics of the fungal order Sordariales.</title>
        <authorList>
            <person name="Hensen N."/>
            <person name="Bonometti L."/>
            <person name="Westerberg I."/>
            <person name="Brannstrom I.O."/>
            <person name="Guillou S."/>
            <person name="Cros-Aarteil S."/>
            <person name="Calhoun S."/>
            <person name="Haridas S."/>
            <person name="Kuo A."/>
            <person name="Mondo S."/>
            <person name="Pangilinan J."/>
            <person name="Riley R."/>
            <person name="LaButti K."/>
            <person name="Andreopoulos B."/>
            <person name="Lipzen A."/>
            <person name="Chen C."/>
            <person name="Yan M."/>
            <person name="Daum C."/>
            <person name="Ng V."/>
            <person name="Clum A."/>
            <person name="Steindorff A."/>
            <person name="Ohm R.A."/>
            <person name="Martin F."/>
            <person name="Silar P."/>
            <person name="Natvig D.O."/>
            <person name="Lalanne C."/>
            <person name="Gautier V."/>
            <person name="Ament-Velasquez S.L."/>
            <person name="Kruys A."/>
            <person name="Hutchinson M.I."/>
            <person name="Powell A.J."/>
            <person name="Barry K."/>
            <person name="Miller A.N."/>
            <person name="Grigoriev I.V."/>
            <person name="Debuchy R."/>
            <person name="Gladieux P."/>
            <person name="Hiltunen Thoren M."/>
            <person name="Johannesson H."/>
        </authorList>
    </citation>
    <scope>NUCLEOTIDE SEQUENCE</scope>
    <source>
        <strain evidence="8">SMH4131-1</strain>
    </source>
</reference>
<feature type="transmembrane region" description="Helical" evidence="6">
    <location>
        <begin position="131"/>
        <end position="151"/>
    </location>
</feature>
<feature type="transmembrane region" description="Helical" evidence="6">
    <location>
        <begin position="172"/>
        <end position="196"/>
    </location>
</feature>
<feature type="transmembrane region" description="Helical" evidence="6">
    <location>
        <begin position="60"/>
        <end position="78"/>
    </location>
</feature>
<dbReference type="InterPro" id="IPR019402">
    <property type="entry name" value="CWH43_N"/>
</dbReference>
<dbReference type="AlphaFoldDB" id="A0AAE0ILL9"/>
<dbReference type="EMBL" id="JAUEPO010000003">
    <property type="protein sequence ID" value="KAK3327373.1"/>
    <property type="molecule type" value="Genomic_DNA"/>
</dbReference>
<evidence type="ECO:0000313" key="9">
    <source>
        <dbReference type="Proteomes" id="UP001286456"/>
    </source>
</evidence>
<dbReference type="PANTHER" id="PTHR21324:SF2">
    <property type="entry name" value="EG:22E5.9 PROTEIN"/>
    <property type="match status" value="1"/>
</dbReference>
<evidence type="ECO:0000256" key="3">
    <source>
        <dbReference type="ARBA" id="ARBA00022989"/>
    </source>
</evidence>
<protein>
    <submittedName>
        <fullName evidence="8">Frag1/DRAM/Sfk1 family-domain-containing protein</fullName>
    </submittedName>
</protein>
<dbReference type="GO" id="GO:0012505">
    <property type="term" value="C:endomembrane system"/>
    <property type="evidence" value="ECO:0007669"/>
    <property type="project" value="UniProtKB-SubCell"/>
</dbReference>
<feature type="transmembrane region" description="Helical" evidence="6">
    <location>
        <begin position="98"/>
        <end position="119"/>
    </location>
</feature>
<comment type="caution">
    <text evidence="8">The sequence shown here is derived from an EMBL/GenBank/DDBJ whole genome shotgun (WGS) entry which is preliminary data.</text>
</comment>
<evidence type="ECO:0000256" key="1">
    <source>
        <dbReference type="ARBA" id="ARBA00004127"/>
    </source>
</evidence>
<dbReference type="InterPro" id="IPR050911">
    <property type="entry name" value="DRAM/TMEM150_Autophagy_Mod"/>
</dbReference>
<gene>
    <name evidence="8" type="ORF">B0T19DRAFT_161399</name>
</gene>
<evidence type="ECO:0000313" key="8">
    <source>
        <dbReference type="EMBL" id="KAK3327373.1"/>
    </source>
</evidence>
<evidence type="ECO:0000256" key="5">
    <source>
        <dbReference type="SAM" id="MobiDB-lite"/>
    </source>
</evidence>
<dbReference type="Proteomes" id="UP001286456">
    <property type="component" value="Unassembled WGS sequence"/>
</dbReference>
<feature type="transmembrane region" description="Helical" evidence="6">
    <location>
        <begin position="202"/>
        <end position="224"/>
    </location>
</feature>
<feature type="compositionally biased region" description="Low complexity" evidence="5">
    <location>
        <begin position="239"/>
        <end position="249"/>
    </location>
</feature>
<reference evidence="8" key="2">
    <citation type="submission" date="2023-06" db="EMBL/GenBank/DDBJ databases">
        <authorList>
            <consortium name="Lawrence Berkeley National Laboratory"/>
            <person name="Haridas S."/>
            <person name="Hensen N."/>
            <person name="Bonometti L."/>
            <person name="Westerberg I."/>
            <person name="Brannstrom I.O."/>
            <person name="Guillou S."/>
            <person name="Cros-Aarteil S."/>
            <person name="Calhoun S."/>
            <person name="Kuo A."/>
            <person name="Mondo S."/>
            <person name="Pangilinan J."/>
            <person name="Riley R."/>
            <person name="Labutti K."/>
            <person name="Andreopoulos B."/>
            <person name="Lipzen A."/>
            <person name="Chen C."/>
            <person name="Yanf M."/>
            <person name="Daum C."/>
            <person name="Ng V."/>
            <person name="Clum A."/>
            <person name="Steindorff A."/>
            <person name="Ohm R."/>
            <person name="Martin F."/>
            <person name="Silar P."/>
            <person name="Natvig D."/>
            <person name="Lalanne C."/>
            <person name="Gautier V."/>
            <person name="Ament-Velasquez S.L."/>
            <person name="Kruys A."/>
            <person name="Hutchinson M.I."/>
            <person name="Powell A.J."/>
            <person name="Barry K."/>
            <person name="Miller A.N."/>
            <person name="Grigoriev I.V."/>
            <person name="Debuchy R."/>
            <person name="Gladieux P."/>
            <person name="Thoren M.H."/>
            <person name="Johannesson H."/>
        </authorList>
    </citation>
    <scope>NUCLEOTIDE SEQUENCE</scope>
    <source>
        <strain evidence="8">SMH4131-1</strain>
    </source>
</reference>
<organism evidence="8 9">
    <name type="scientific">Cercophora scortea</name>
    <dbReference type="NCBI Taxonomy" id="314031"/>
    <lineage>
        <taxon>Eukaryota</taxon>
        <taxon>Fungi</taxon>
        <taxon>Dikarya</taxon>
        <taxon>Ascomycota</taxon>
        <taxon>Pezizomycotina</taxon>
        <taxon>Sordariomycetes</taxon>
        <taxon>Sordariomycetidae</taxon>
        <taxon>Sordariales</taxon>
        <taxon>Lasiosphaeriaceae</taxon>
        <taxon>Cercophora</taxon>
    </lineage>
</organism>
<keyword evidence="3 6" id="KW-1133">Transmembrane helix</keyword>
<keyword evidence="2 6" id="KW-0812">Transmembrane</keyword>
<dbReference type="GO" id="GO:0005886">
    <property type="term" value="C:plasma membrane"/>
    <property type="evidence" value="ECO:0007669"/>
    <property type="project" value="TreeGrafter"/>
</dbReference>
<feature type="domain" description="CWH43-like N-terminal" evidence="7">
    <location>
        <begin position="6"/>
        <end position="221"/>
    </location>
</feature>
<dbReference type="PANTHER" id="PTHR21324">
    <property type="entry name" value="FASTING-INDUCIBLE INTEGRAL MEMBRANE PROTEIN TM6P1-RELATED"/>
    <property type="match status" value="1"/>
</dbReference>
<accession>A0AAE0ILL9</accession>
<name>A0AAE0ILL9_9PEZI</name>
<feature type="compositionally biased region" description="Basic and acidic residues" evidence="5">
    <location>
        <begin position="250"/>
        <end position="262"/>
    </location>
</feature>
<sequence>MLRISYWVYPIISGVIWLGTLLGLLIYWTTDAHREHYISMADSQSIAYISDVGASRLKPLFITGCVLTTVFLDASFLADRWLRHRGRLVPNTTRAEKILSALVIACAVVGTAGLILLSVFDTANHPRLHDIFLLLFIAGYIFSAIFICWEYQRLGMKYREHRVLRVSFWIKLVFVLVEVVLAIAFVSCTFTSHYNAGAVLEWAIAIIFSFYVFSFYVDLYPAVYTKDANHQKQKDYHGQHTTTTTPTTTHEMEEGTGSDERNLTGGTYAYRARPITEDGLPPAMTTNYPPAPAAAVAPAPARGVPSDF</sequence>
<keyword evidence="4 6" id="KW-0472">Membrane</keyword>
<evidence type="ECO:0000256" key="4">
    <source>
        <dbReference type="ARBA" id="ARBA00023136"/>
    </source>
</evidence>
<dbReference type="Pfam" id="PF10277">
    <property type="entry name" value="Frag1"/>
    <property type="match status" value="1"/>
</dbReference>
<feature type="transmembrane region" description="Helical" evidence="6">
    <location>
        <begin position="7"/>
        <end position="28"/>
    </location>
</feature>
<evidence type="ECO:0000256" key="6">
    <source>
        <dbReference type="SAM" id="Phobius"/>
    </source>
</evidence>
<evidence type="ECO:0000259" key="7">
    <source>
        <dbReference type="Pfam" id="PF10277"/>
    </source>
</evidence>
<comment type="subcellular location">
    <subcellularLocation>
        <location evidence="1">Endomembrane system</location>
        <topology evidence="1">Multi-pass membrane protein</topology>
    </subcellularLocation>
</comment>
<keyword evidence="9" id="KW-1185">Reference proteome</keyword>